<gene>
    <name evidence="2" type="ORF">MQP27_28660</name>
</gene>
<dbReference type="RefSeq" id="WP_242768836.1">
    <property type="nucleotide sequence ID" value="NZ_JALDAY010000009.1"/>
</dbReference>
<organism evidence="2 3">
    <name type="scientific">Streptomyces cylindrosporus</name>
    <dbReference type="NCBI Taxonomy" id="2927583"/>
    <lineage>
        <taxon>Bacteria</taxon>
        <taxon>Bacillati</taxon>
        <taxon>Actinomycetota</taxon>
        <taxon>Actinomycetes</taxon>
        <taxon>Kitasatosporales</taxon>
        <taxon>Streptomycetaceae</taxon>
        <taxon>Streptomyces</taxon>
    </lineage>
</organism>
<keyword evidence="2" id="KW-0560">Oxidoreductase</keyword>
<dbReference type="EMBL" id="JALDAY010000009">
    <property type="protein sequence ID" value="MCI3275061.1"/>
    <property type="molecule type" value="Genomic_DNA"/>
</dbReference>
<reference evidence="2" key="1">
    <citation type="submission" date="2022-03" db="EMBL/GenBank/DDBJ databases">
        <title>Streptomyces 7R015 and 7R016 isolated from Barleria lupulina in Thailand.</title>
        <authorList>
            <person name="Kanchanasin P."/>
            <person name="Phongsopitanun W."/>
            <person name="Tanasupawat S."/>
        </authorList>
    </citation>
    <scope>NUCLEOTIDE SEQUENCE</scope>
    <source>
        <strain evidence="2">7R015</strain>
    </source>
</reference>
<evidence type="ECO:0000313" key="2">
    <source>
        <dbReference type="EMBL" id="MCI3275061.1"/>
    </source>
</evidence>
<dbReference type="GO" id="GO:0004497">
    <property type="term" value="F:monooxygenase activity"/>
    <property type="evidence" value="ECO:0007669"/>
    <property type="project" value="UniProtKB-KW"/>
</dbReference>
<feature type="domain" description="ABM" evidence="1">
    <location>
        <begin position="2"/>
        <end position="90"/>
    </location>
</feature>
<keyword evidence="2" id="KW-0503">Monooxygenase</keyword>
<accession>A0ABS9YCU8</accession>
<dbReference type="InterPro" id="IPR007138">
    <property type="entry name" value="ABM_dom"/>
</dbReference>
<dbReference type="SUPFAM" id="SSF54909">
    <property type="entry name" value="Dimeric alpha+beta barrel"/>
    <property type="match status" value="1"/>
</dbReference>
<sequence>MVTLINKFTVTGDVADFRRAIAGVSEFMRAQPGFLGHEMFRSLSKPDVFVETARWDAAESHKKAVQSEEFRTRVRALAGLATPDADLYDLVEEHAH</sequence>
<name>A0ABS9YCU8_9ACTN</name>
<dbReference type="Pfam" id="PF03992">
    <property type="entry name" value="ABM"/>
    <property type="match status" value="1"/>
</dbReference>
<protein>
    <submittedName>
        <fullName evidence="2">Antibiotic biosynthesis monooxygenase</fullName>
    </submittedName>
</protein>
<proteinExistence type="predicted"/>
<keyword evidence="3" id="KW-1185">Reference proteome</keyword>
<evidence type="ECO:0000313" key="3">
    <source>
        <dbReference type="Proteomes" id="UP001165269"/>
    </source>
</evidence>
<evidence type="ECO:0000259" key="1">
    <source>
        <dbReference type="PROSITE" id="PS51725"/>
    </source>
</evidence>
<dbReference type="Gene3D" id="3.30.70.100">
    <property type="match status" value="1"/>
</dbReference>
<dbReference type="PROSITE" id="PS51725">
    <property type="entry name" value="ABM"/>
    <property type="match status" value="1"/>
</dbReference>
<dbReference type="InterPro" id="IPR011008">
    <property type="entry name" value="Dimeric_a/b-barrel"/>
</dbReference>
<dbReference type="Proteomes" id="UP001165269">
    <property type="component" value="Unassembled WGS sequence"/>
</dbReference>
<comment type="caution">
    <text evidence="2">The sequence shown here is derived from an EMBL/GenBank/DDBJ whole genome shotgun (WGS) entry which is preliminary data.</text>
</comment>